<dbReference type="Gene3D" id="1.20.120.450">
    <property type="entry name" value="dinb family like domain"/>
    <property type="match status" value="1"/>
</dbReference>
<gene>
    <name evidence="1" type="ORF">AVDCRST_MAG59-1286</name>
</gene>
<evidence type="ECO:0008006" key="2">
    <source>
        <dbReference type="Google" id="ProtNLM"/>
    </source>
</evidence>
<dbReference type="AlphaFoldDB" id="A0A6J4UBH2"/>
<protein>
    <recommendedName>
        <fullName evidence="2">Hemerythrin-like domain-containing protein</fullName>
    </recommendedName>
</protein>
<dbReference type="EMBL" id="CADCWF010000078">
    <property type="protein sequence ID" value="CAA9545937.1"/>
    <property type="molecule type" value="Genomic_DNA"/>
</dbReference>
<proteinExistence type="predicted"/>
<dbReference type="InterPro" id="IPR034660">
    <property type="entry name" value="DinB/YfiT-like"/>
</dbReference>
<sequence length="144" mass="15703">MLDNYRDLIDELLGGPSEVRAMADTAGGTLPAAALGVVAEMRKRDELVTSRLQTMMRDPDPHLPVLADHPAGEVGDTAEVLAAMDQARGDLVSLLMNLTLKDWERTATHDVDGEITLADEVERHVEFDEDRLARLRVVVSEGTG</sequence>
<accession>A0A6J4UBH2</accession>
<evidence type="ECO:0000313" key="1">
    <source>
        <dbReference type="EMBL" id="CAA9545937.1"/>
    </source>
</evidence>
<reference evidence="1" key="1">
    <citation type="submission" date="2020-02" db="EMBL/GenBank/DDBJ databases">
        <authorList>
            <person name="Meier V. D."/>
        </authorList>
    </citation>
    <scope>NUCLEOTIDE SEQUENCE</scope>
    <source>
        <strain evidence="1">AVDCRST_MAG59</strain>
    </source>
</reference>
<organism evidence="1">
    <name type="scientific">uncultured Thermomicrobiales bacterium</name>
    <dbReference type="NCBI Taxonomy" id="1645740"/>
    <lineage>
        <taxon>Bacteria</taxon>
        <taxon>Pseudomonadati</taxon>
        <taxon>Thermomicrobiota</taxon>
        <taxon>Thermomicrobia</taxon>
        <taxon>Thermomicrobiales</taxon>
        <taxon>environmental samples</taxon>
    </lineage>
</organism>
<name>A0A6J4UBH2_9BACT</name>